<protein>
    <submittedName>
        <fullName evidence="2">Dienelactone hydrolase family</fullName>
    </submittedName>
</protein>
<reference evidence="2 3" key="1">
    <citation type="submission" date="2018-12" db="EMBL/GenBank/DDBJ databases">
        <authorList>
            <consortium name="Pathogen Informatics"/>
        </authorList>
    </citation>
    <scope>NUCLEOTIDE SEQUENCE [LARGE SCALE GENOMIC DNA]</scope>
    <source>
        <strain evidence="2 3">NCTC10296</strain>
    </source>
</reference>
<organism evidence="2 3">
    <name type="scientific">Neisseria canis</name>
    <dbReference type="NCBI Taxonomy" id="493"/>
    <lineage>
        <taxon>Bacteria</taxon>
        <taxon>Pseudomonadati</taxon>
        <taxon>Pseudomonadota</taxon>
        <taxon>Betaproteobacteria</taxon>
        <taxon>Neisseriales</taxon>
        <taxon>Neisseriaceae</taxon>
        <taxon>Neisseria</taxon>
    </lineage>
</organism>
<evidence type="ECO:0000313" key="3">
    <source>
        <dbReference type="Proteomes" id="UP000279284"/>
    </source>
</evidence>
<keyword evidence="3" id="KW-1185">Reference proteome</keyword>
<dbReference type="Gene3D" id="3.40.50.1820">
    <property type="entry name" value="alpha/beta hydrolase"/>
    <property type="match status" value="1"/>
</dbReference>
<dbReference type="GO" id="GO:0016787">
    <property type="term" value="F:hydrolase activity"/>
    <property type="evidence" value="ECO:0007669"/>
    <property type="project" value="UniProtKB-KW"/>
</dbReference>
<dbReference type="Pfam" id="PF01738">
    <property type="entry name" value="DLH"/>
    <property type="match status" value="1"/>
</dbReference>
<dbReference type="RefSeq" id="WP_085417489.1">
    <property type="nucleotide sequence ID" value="NZ_CAUJPY010000050.1"/>
</dbReference>
<gene>
    <name evidence="2" type="ORF">NCTC10296_00243</name>
</gene>
<dbReference type="OrthoDB" id="9787933at2"/>
<keyword evidence="2" id="KW-0378">Hydrolase</keyword>
<dbReference type="InterPro" id="IPR050261">
    <property type="entry name" value="FrsA_esterase"/>
</dbReference>
<dbReference type="PANTHER" id="PTHR22946">
    <property type="entry name" value="DIENELACTONE HYDROLASE DOMAIN-CONTAINING PROTEIN-RELATED"/>
    <property type="match status" value="1"/>
</dbReference>
<dbReference type="PANTHER" id="PTHR22946:SF0">
    <property type="entry name" value="DIENELACTONE HYDROLASE DOMAIN-CONTAINING PROTEIN"/>
    <property type="match status" value="1"/>
</dbReference>
<proteinExistence type="predicted"/>
<dbReference type="EMBL" id="LR134313">
    <property type="protein sequence ID" value="VEE99253.1"/>
    <property type="molecule type" value="Genomic_DNA"/>
</dbReference>
<sequence length="244" mass="26728">MTIQTRTLSYTDSQGVTLKSHLCLPKQAVDGLSGVLVAPEWWGLSEHVKRSAERLAEAGYAALAIDLYGDALLTDKADVANQNMTYLLEHPEILNERTDLALTQLQNLPEVAQINVGAVGFCFGGKVVLDMARRGLPLKAVTSFHGILTPAVPALEGMVKGEILVQHGEADTLTTMDDVAAFRKEMDDAKVVYHIDVFPGVKHGFTNPQATENGEKNHVDFLDYNAEAAETSWRNMLGFLERHL</sequence>
<dbReference type="InterPro" id="IPR029058">
    <property type="entry name" value="AB_hydrolase_fold"/>
</dbReference>
<accession>A0A448D5E3</accession>
<dbReference type="AlphaFoldDB" id="A0A448D5E3"/>
<evidence type="ECO:0000259" key="1">
    <source>
        <dbReference type="Pfam" id="PF01738"/>
    </source>
</evidence>
<feature type="domain" description="Dienelactone hydrolase" evidence="1">
    <location>
        <begin position="22"/>
        <end position="243"/>
    </location>
</feature>
<dbReference type="SUPFAM" id="SSF53474">
    <property type="entry name" value="alpha/beta-Hydrolases"/>
    <property type="match status" value="1"/>
</dbReference>
<evidence type="ECO:0000313" key="2">
    <source>
        <dbReference type="EMBL" id="VEE99253.1"/>
    </source>
</evidence>
<dbReference type="STRING" id="493.BWD07_11215"/>
<name>A0A448D5E3_9NEIS</name>
<dbReference type="KEGG" id="nci:NCTC10296_00243"/>
<dbReference type="Proteomes" id="UP000279284">
    <property type="component" value="Chromosome"/>
</dbReference>
<dbReference type="InterPro" id="IPR002925">
    <property type="entry name" value="Dienelactn_hydro"/>
</dbReference>